<organism evidence="2 3">
    <name type="scientific">Micromonospora azadirachtae</name>
    <dbReference type="NCBI Taxonomy" id="1970735"/>
    <lineage>
        <taxon>Bacteria</taxon>
        <taxon>Bacillati</taxon>
        <taxon>Actinomycetota</taxon>
        <taxon>Actinomycetes</taxon>
        <taxon>Micromonosporales</taxon>
        <taxon>Micromonosporaceae</taxon>
        <taxon>Micromonospora</taxon>
    </lineage>
</organism>
<accession>A0ABW3A1E2</accession>
<keyword evidence="3" id="KW-1185">Reference proteome</keyword>
<feature type="region of interest" description="Disordered" evidence="1">
    <location>
        <begin position="61"/>
        <end position="84"/>
    </location>
</feature>
<evidence type="ECO:0000313" key="3">
    <source>
        <dbReference type="Proteomes" id="UP001597053"/>
    </source>
</evidence>
<gene>
    <name evidence="2" type="ORF">ACFQZ8_12295</name>
</gene>
<proteinExistence type="predicted"/>
<dbReference type="Proteomes" id="UP001597053">
    <property type="component" value="Unassembled WGS sequence"/>
</dbReference>
<name>A0ABW3A1E2_9ACTN</name>
<sequence>GESPAGRRVLWCARSSAAPADAPGSCRAELPVRALETRMGNIRAAILPKRAHHSSIIGGFVGVGAPDRSPQTGRNPPDFARSDRRHIRVTVLKISNRWAGGER</sequence>
<protein>
    <submittedName>
        <fullName evidence="2">Uncharacterized protein</fullName>
    </submittedName>
</protein>
<evidence type="ECO:0000313" key="2">
    <source>
        <dbReference type="EMBL" id="MFD0784686.1"/>
    </source>
</evidence>
<feature type="non-terminal residue" evidence="2">
    <location>
        <position position="1"/>
    </location>
</feature>
<evidence type="ECO:0000256" key="1">
    <source>
        <dbReference type="SAM" id="MobiDB-lite"/>
    </source>
</evidence>
<comment type="caution">
    <text evidence="2">The sequence shown here is derived from an EMBL/GenBank/DDBJ whole genome shotgun (WGS) entry which is preliminary data.</text>
</comment>
<dbReference type="EMBL" id="JBHTHM010000506">
    <property type="protein sequence ID" value="MFD0784686.1"/>
    <property type="molecule type" value="Genomic_DNA"/>
</dbReference>
<reference evidence="3" key="1">
    <citation type="journal article" date="2019" name="Int. J. Syst. Evol. Microbiol.">
        <title>The Global Catalogue of Microorganisms (GCM) 10K type strain sequencing project: providing services to taxonomists for standard genome sequencing and annotation.</title>
        <authorList>
            <consortium name="The Broad Institute Genomics Platform"/>
            <consortium name="The Broad Institute Genome Sequencing Center for Infectious Disease"/>
            <person name="Wu L."/>
            <person name="Ma J."/>
        </authorList>
    </citation>
    <scope>NUCLEOTIDE SEQUENCE [LARGE SCALE GENOMIC DNA]</scope>
    <source>
        <strain evidence="3">JCM 32148</strain>
    </source>
</reference>